<reference evidence="3" key="1">
    <citation type="submission" date="2023-10" db="EMBL/GenBank/DDBJ databases">
        <title>Genome analysis and identification of Salinococcus sp. Bachu38 nov., a PGPR from the rhizosphere of Tamarix.</title>
        <authorList>
            <person name="Liang Z."/>
            <person name="Zhang X."/>
            <person name="Jia J."/>
            <person name="Chen X."/>
            <person name="Wang Y."/>
            <person name="Wang Q."/>
            <person name="Wang R."/>
        </authorList>
    </citation>
    <scope>NUCLEOTIDE SEQUENCE [LARGE SCALE GENOMIC DNA]</scope>
    <source>
        <strain evidence="3">Bachu38</strain>
    </source>
</reference>
<keyword evidence="2" id="KW-0067">ATP-binding</keyword>
<sequence length="425" mass="48548">MINESTRMTDVDYSEKAVLSVAIKYPEKRRDIRLKPEHFADKRHAAILEAIVSNPHFTENDLLSMALKDSKKYGGFDFANDIANFPLPTRLTFKTDQMEVYRLYKHREISKLVDEYKAAPTDGAALEISGKIIRMNQFDINGDSSKIDVMSEILDDMNNPKSNRVIPTGFKKLDYLITGFEDGQLNVVAARPSIGKTAFAIELGKNLATEENQVVFCSMETRERNITERILANIAKVPLVKFKNPSRDMNQEEMDRVLAAMDVYNKMNLRVVEKPKMTPDEIRGIANSLSEAEHGIIIIDYLQLMQSDSKHNSKYEEVSHISRELKIIVQEFENITIVAIAQLNRSVEQRQDKRPMMSDLRDSGGIEQDSNMIMMLYRDDYYYKPEEQDTEPGAPSTMDVIVAKSKDGATGTAQLKFYKTIQRLY</sequence>
<dbReference type="Gene3D" id="1.10.860.10">
    <property type="entry name" value="DNAb Helicase, Chain A"/>
    <property type="match status" value="1"/>
</dbReference>
<keyword evidence="3" id="KW-1185">Reference proteome</keyword>
<dbReference type="PANTHER" id="PTHR30153">
    <property type="entry name" value="REPLICATIVE DNA HELICASE DNAB"/>
    <property type="match status" value="1"/>
</dbReference>
<dbReference type="RefSeq" id="WP_342388125.1">
    <property type="nucleotide sequence ID" value="NZ_CP138333.2"/>
</dbReference>
<evidence type="ECO:0000259" key="1">
    <source>
        <dbReference type="PROSITE" id="PS51199"/>
    </source>
</evidence>
<gene>
    <name evidence="2" type="ORF">RQP18_13135</name>
</gene>
<dbReference type="PROSITE" id="PS51199">
    <property type="entry name" value="SF4_HELICASE"/>
    <property type="match status" value="1"/>
</dbReference>
<dbReference type="InterPro" id="IPR007694">
    <property type="entry name" value="DNA_helicase_DnaB-like_C"/>
</dbReference>
<proteinExistence type="predicted"/>
<organism evidence="2 3">
    <name type="scientific">Salinicoccus bachuensis</name>
    <dbReference type="NCBI Taxonomy" id="3136731"/>
    <lineage>
        <taxon>Bacteria</taxon>
        <taxon>Bacillati</taxon>
        <taxon>Bacillota</taxon>
        <taxon>Bacilli</taxon>
        <taxon>Bacillales</taxon>
        <taxon>Staphylococcaceae</taxon>
        <taxon>Salinicoccus</taxon>
    </lineage>
</organism>
<dbReference type="Gene3D" id="3.40.50.300">
    <property type="entry name" value="P-loop containing nucleotide triphosphate hydrolases"/>
    <property type="match status" value="1"/>
</dbReference>
<dbReference type="InterPro" id="IPR027417">
    <property type="entry name" value="P-loop_NTPase"/>
</dbReference>
<evidence type="ECO:0000313" key="3">
    <source>
        <dbReference type="Proteomes" id="UP001455384"/>
    </source>
</evidence>
<feature type="domain" description="SF4 helicase" evidence="1">
    <location>
        <begin position="159"/>
        <end position="425"/>
    </location>
</feature>
<keyword evidence="2" id="KW-0547">Nucleotide-binding</keyword>
<accession>A0ABZ3CHP8</accession>
<dbReference type="GO" id="GO:0004386">
    <property type="term" value="F:helicase activity"/>
    <property type="evidence" value="ECO:0007669"/>
    <property type="project" value="UniProtKB-KW"/>
</dbReference>
<protein>
    <submittedName>
        <fullName evidence="2">Replicative DNA helicase</fullName>
    </submittedName>
</protein>
<dbReference type="EMBL" id="CP138333">
    <property type="protein sequence ID" value="WZX29569.1"/>
    <property type="molecule type" value="Genomic_DNA"/>
</dbReference>
<dbReference type="SUPFAM" id="SSF52540">
    <property type="entry name" value="P-loop containing nucleoside triphosphate hydrolases"/>
    <property type="match status" value="1"/>
</dbReference>
<dbReference type="CDD" id="cd00984">
    <property type="entry name" value="DnaB_C"/>
    <property type="match status" value="1"/>
</dbReference>
<dbReference type="PANTHER" id="PTHR30153:SF2">
    <property type="entry name" value="REPLICATIVE DNA HELICASE"/>
    <property type="match status" value="1"/>
</dbReference>
<keyword evidence="2" id="KW-0347">Helicase</keyword>
<evidence type="ECO:0000313" key="2">
    <source>
        <dbReference type="EMBL" id="WZX29569.1"/>
    </source>
</evidence>
<dbReference type="Pfam" id="PF03796">
    <property type="entry name" value="DnaB_C"/>
    <property type="match status" value="1"/>
</dbReference>
<dbReference type="InterPro" id="IPR016136">
    <property type="entry name" value="DNA_helicase_N/primase_C"/>
</dbReference>
<name>A0ABZ3CHP8_9STAP</name>
<dbReference type="Proteomes" id="UP001455384">
    <property type="component" value="Chromosome"/>
</dbReference>
<keyword evidence="2" id="KW-0378">Hydrolase</keyword>